<proteinExistence type="predicted"/>
<evidence type="ECO:0000313" key="3">
    <source>
        <dbReference type="Proteomes" id="UP000248857"/>
    </source>
</evidence>
<dbReference type="RefSeq" id="WP_110985145.1">
    <property type="nucleotide sequence ID" value="NZ_CAWNWM010000003.1"/>
</dbReference>
<reference evidence="2 3" key="1">
    <citation type="journal article" date="2018" name="Sci. Rep.">
        <title>A novel species of the marine cyanobacterium Acaryochloris with a unique pigment content and lifestyle.</title>
        <authorList>
            <person name="Partensky F."/>
            <person name="Six C."/>
            <person name="Ratin M."/>
            <person name="Garczarek L."/>
            <person name="Vaulot D."/>
            <person name="Probert I."/>
            <person name="Calteau A."/>
            <person name="Gourvil P."/>
            <person name="Marie D."/>
            <person name="Grebert T."/>
            <person name="Bouchier C."/>
            <person name="Le Panse S."/>
            <person name="Gachenot M."/>
            <person name="Rodriguez F."/>
            <person name="Garrido J.L."/>
        </authorList>
    </citation>
    <scope>NUCLEOTIDE SEQUENCE [LARGE SCALE GENOMIC DNA]</scope>
    <source>
        <strain evidence="2 3">RCC1774</strain>
    </source>
</reference>
<feature type="transmembrane region" description="Helical" evidence="1">
    <location>
        <begin position="223"/>
        <end position="246"/>
    </location>
</feature>
<keyword evidence="1" id="KW-1133">Transmembrane helix</keyword>
<organism evidence="2 3">
    <name type="scientific">Acaryochloris thomasi RCC1774</name>
    <dbReference type="NCBI Taxonomy" id="1764569"/>
    <lineage>
        <taxon>Bacteria</taxon>
        <taxon>Bacillati</taxon>
        <taxon>Cyanobacteriota</taxon>
        <taxon>Cyanophyceae</taxon>
        <taxon>Acaryochloridales</taxon>
        <taxon>Acaryochloridaceae</taxon>
        <taxon>Acaryochloris</taxon>
        <taxon>Acaryochloris thomasi</taxon>
    </lineage>
</organism>
<dbReference type="EMBL" id="PQWO01000003">
    <property type="protein sequence ID" value="PZD74276.1"/>
    <property type="molecule type" value="Genomic_DNA"/>
</dbReference>
<protein>
    <submittedName>
        <fullName evidence="2">Uncharacterized protein</fullName>
    </submittedName>
</protein>
<feature type="transmembrane region" description="Helical" evidence="1">
    <location>
        <begin position="28"/>
        <end position="52"/>
    </location>
</feature>
<keyword evidence="1" id="KW-0472">Membrane</keyword>
<gene>
    <name evidence="2" type="ORF">C1752_01159</name>
</gene>
<dbReference type="AlphaFoldDB" id="A0A2W1JM39"/>
<accession>A0A2W1JM39</accession>
<sequence>MSPRRIPPSRRPRRPDPPLLDAEAGRTLAIGFVLALIILASPQLTFILSPLVTLVHEFGHAAISWLFGYPAIPSFDFVHGGGITLQANERFTPILFLLYSAWGYGLYRFRSEVRLSQILLSIGVVYTLFAFTGLQETLMVSMGHGFELGFAGLFLYRALSGAACRMAAERPVYGMLASYIFLYDLKFAHNLLFDPEIRQIYIQGKGGVLDHDFVRLAHGPAGLSGVVTLFILACLATPLLVFWFYYSRQTMQRS</sequence>
<keyword evidence="1" id="KW-0812">Transmembrane</keyword>
<name>A0A2W1JM39_9CYAN</name>
<dbReference type="Proteomes" id="UP000248857">
    <property type="component" value="Unassembled WGS sequence"/>
</dbReference>
<comment type="caution">
    <text evidence="2">The sequence shown here is derived from an EMBL/GenBank/DDBJ whole genome shotgun (WGS) entry which is preliminary data.</text>
</comment>
<dbReference type="OrthoDB" id="185917at2"/>
<evidence type="ECO:0000256" key="1">
    <source>
        <dbReference type="SAM" id="Phobius"/>
    </source>
</evidence>
<evidence type="ECO:0000313" key="2">
    <source>
        <dbReference type="EMBL" id="PZD74276.1"/>
    </source>
</evidence>
<feature type="transmembrane region" description="Helical" evidence="1">
    <location>
        <begin position="115"/>
        <end position="134"/>
    </location>
</feature>
<keyword evidence="3" id="KW-1185">Reference proteome</keyword>
<feature type="transmembrane region" description="Helical" evidence="1">
    <location>
        <begin position="58"/>
        <end position="79"/>
    </location>
</feature>